<keyword evidence="2 6" id="KW-0808">Transferase</keyword>
<proteinExistence type="predicted"/>
<name>A0A209ACI9_YERIN</name>
<organism evidence="6 7">
    <name type="scientific">Yersinia intermedia</name>
    <dbReference type="NCBI Taxonomy" id="631"/>
    <lineage>
        <taxon>Bacteria</taxon>
        <taxon>Pseudomonadati</taxon>
        <taxon>Pseudomonadota</taxon>
        <taxon>Gammaproteobacteria</taxon>
        <taxon>Enterobacterales</taxon>
        <taxon>Yersiniaceae</taxon>
        <taxon>Yersinia</taxon>
    </lineage>
</organism>
<comment type="pathway">
    <text evidence="1">Lipid metabolism.</text>
</comment>
<dbReference type="PANTHER" id="PTHR10434">
    <property type="entry name" value="1-ACYL-SN-GLYCEROL-3-PHOSPHATE ACYLTRANSFERASE"/>
    <property type="match status" value="1"/>
</dbReference>
<evidence type="ECO:0000313" key="6">
    <source>
        <dbReference type="EMBL" id="OVZ90409.1"/>
    </source>
</evidence>
<dbReference type="CDD" id="cd07989">
    <property type="entry name" value="LPLAT_AGPAT-like"/>
    <property type="match status" value="1"/>
</dbReference>
<dbReference type="EMBL" id="NHOI01000001">
    <property type="protein sequence ID" value="OVZ90409.1"/>
    <property type="molecule type" value="Genomic_DNA"/>
</dbReference>
<gene>
    <name evidence="6" type="ORF">CBW57_00020</name>
</gene>
<dbReference type="GO" id="GO:0006654">
    <property type="term" value="P:phosphatidic acid biosynthetic process"/>
    <property type="evidence" value="ECO:0007669"/>
    <property type="project" value="TreeGrafter"/>
</dbReference>
<evidence type="ECO:0000256" key="4">
    <source>
        <dbReference type="SAM" id="Phobius"/>
    </source>
</evidence>
<sequence>MESVMDSSLAVQAATQHSSLLNRLWRVVATGFCFALFGLGGLLLSILWFTSLRFIVRSEVVRTQITQQSIRYSFQLFLRIAKFLGVFDYRIENNELFSEDSGCLIVANHPSLLDYVLLAAHMPRCDCIVKEALLNNIFVSGVIKSAGYLVNAESDKLLAHCKARLGRGGSILIFPEGTRTTAGCALNLQRGAANIALHSGCDIRVVYIDCNPPMLTKELKWYNIPPVKPQFNIIVQNKINSNDFIQDSDLSLALAARRLTKHLTCALMPESKRKS</sequence>
<evidence type="ECO:0000256" key="2">
    <source>
        <dbReference type="ARBA" id="ARBA00022679"/>
    </source>
</evidence>
<evidence type="ECO:0000256" key="3">
    <source>
        <dbReference type="ARBA" id="ARBA00023315"/>
    </source>
</evidence>
<dbReference type="SMART" id="SM00563">
    <property type="entry name" value="PlsC"/>
    <property type="match status" value="1"/>
</dbReference>
<dbReference type="Proteomes" id="UP000196440">
    <property type="component" value="Unassembled WGS sequence"/>
</dbReference>
<comment type="caution">
    <text evidence="6">The sequence shown here is derived from an EMBL/GenBank/DDBJ whole genome shotgun (WGS) entry which is preliminary data.</text>
</comment>
<keyword evidence="4" id="KW-0472">Membrane</keyword>
<dbReference type="PANTHER" id="PTHR10434:SF66">
    <property type="entry name" value="PHOSPHOLIPID_GLYCEROL ACYLTRANSFERASE DOMAIN-CONTAINING PROTEIN"/>
    <property type="match status" value="1"/>
</dbReference>
<keyword evidence="3 6" id="KW-0012">Acyltransferase</keyword>
<feature type="domain" description="Phospholipid/glycerol acyltransferase" evidence="5">
    <location>
        <begin position="103"/>
        <end position="211"/>
    </location>
</feature>
<protein>
    <submittedName>
        <fullName evidence="6">1-acyl-sn-glycerol-3-phosphate acyltransferase</fullName>
    </submittedName>
</protein>
<dbReference type="AlphaFoldDB" id="A0A209ACI9"/>
<feature type="transmembrane region" description="Helical" evidence="4">
    <location>
        <begin position="27"/>
        <end position="49"/>
    </location>
</feature>
<evidence type="ECO:0000259" key="5">
    <source>
        <dbReference type="SMART" id="SM00563"/>
    </source>
</evidence>
<keyword evidence="4" id="KW-0812">Transmembrane</keyword>
<dbReference type="GO" id="GO:0003841">
    <property type="term" value="F:1-acylglycerol-3-phosphate O-acyltransferase activity"/>
    <property type="evidence" value="ECO:0007669"/>
    <property type="project" value="TreeGrafter"/>
</dbReference>
<accession>A0A209ACI9</accession>
<evidence type="ECO:0000313" key="7">
    <source>
        <dbReference type="Proteomes" id="UP000196440"/>
    </source>
</evidence>
<dbReference type="SUPFAM" id="SSF69593">
    <property type="entry name" value="Glycerol-3-phosphate (1)-acyltransferase"/>
    <property type="match status" value="1"/>
</dbReference>
<keyword evidence="4" id="KW-1133">Transmembrane helix</keyword>
<dbReference type="Pfam" id="PF01553">
    <property type="entry name" value="Acyltransferase"/>
    <property type="match status" value="1"/>
</dbReference>
<dbReference type="InterPro" id="IPR002123">
    <property type="entry name" value="Plipid/glycerol_acylTrfase"/>
</dbReference>
<reference evidence="6 7" key="1">
    <citation type="submission" date="2017-05" db="EMBL/GenBank/DDBJ databases">
        <title>Whole genome sequencing of Yersinia kristensenii.</title>
        <authorList>
            <person name="Campioni F."/>
        </authorList>
    </citation>
    <scope>NUCLEOTIDE SEQUENCE [LARGE SCALE GENOMIC DNA]</scope>
    <source>
        <strain evidence="6 7">CFSAN060536</strain>
    </source>
</reference>
<evidence type="ECO:0000256" key="1">
    <source>
        <dbReference type="ARBA" id="ARBA00005189"/>
    </source>
</evidence>